<dbReference type="Proteomes" id="UP000219522">
    <property type="component" value="Unassembled WGS sequence"/>
</dbReference>
<evidence type="ECO:0000313" key="1">
    <source>
        <dbReference type="EMBL" id="SOE56132.1"/>
    </source>
</evidence>
<dbReference type="GO" id="GO:0016787">
    <property type="term" value="F:hydrolase activity"/>
    <property type="evidence" value="ECO:0007669"/>
    <property type="project" value="UniProtKB-KW"/>
</dbReference>
<name>A0A7Z7I3I0_9BURK</name>
<keyword evidence="1" id="KW-0378">Hydrolase</keyword>
<protein>
    <submittedName>
        <fullName evidence="1">Glycosyl hydrolase catalytic core</fullName>
    </submittedName>
</protein>
<dbReference type="AlphaFoldDB" id="A0A7Z7I3I0"/>
<dbReference type="InterPro" id="IPR017853">
    <property type="entry name" value="GH"/>
</dbReference>
<dbReference type="EMBL" id="OCSU01000001">
    <property type="protein sequence ID" value="SOE56132.1"/>
    <property type="molecule type" value="Genomic_DNA"/>
</dbReference>
<proteinExistence type="predicted"/>
<evidence type="ECO:0000313" key="2">
    <source>
        <dbReference type="Proteomes" id="UP000219522"/>
    </source>
</evidence>
<keyword evidence="2" id="KW-1185">Reference proteome</keyword>
<gene>
    <name evidence="1" type="ORF">SAMN05446927_1178</name>
</gene>
<dbReference type="Gene3D" id="3.20.20.80">
    <property type="entry name" value="Glycosidases"/>
    <property type="match status" value="1"/>
</dbReference>
<sequence>MYNSCDKQSEGNKSSFSRRHFLTMMLAGVGSATLAACGSGAADVDADVAGVSKVAAGSASPDGTVTPPATSIVDSTGNTWTLLSSRVTKNGASVATGSPNPLTLLLWFGGMIYAQNSAGTWYKNSGSSWATTTDPRTNTSTASTPLFYGMNGHMAYNSGVYKTLSAAAQLAILKDLGVTNYRADVASGGMAQVLADALNGAFKNSGVSILPVLNPLSCGWDPNASESTSYTLGYNLGVNCTKPLKGLVKYIECGNELDVPLKISGNGSQYNHWSPTMWGSFRGVIRGMIDGVKAIDPTINCGVNVGIPMAYGALQMLWRGVSPNGTTAGAAGATPLTWDFTTYHWYHSSGDVLCGWNNNSCVDVLQVLKDSFGKPIWLTEWGWSGSADQGAAAANYVTTALTEYRSIKDKYNLQSVMMYCVIDPNYGLILGDGVTKTPAYTAFKNFVAANPVS</sequence>
<dbReference type="PROSITE" id="PS51318">
    <property type="entry name" value="TAT"/>
    <property type="match status" value="1"/>
</dbReference>
<dbReference type="InterPro" id="IPR006311">
    <property type="entry name" value="TAT_signal"/>
</dbReference>
<comment type="caution">
    <text evidence="1">The sequence shown here is derived from an EMBL/GenBank/DDBJ whole genome shotgun (WGS) entry which is preliminary data.</text>
</comment>
<accession>A0A7Z7I3I0</accession>
<organism evidence="1 2">
    <name type="scientific">Caballeronia arationis</name>
    <dbReference type="NCBI Taxonomy" id="1777142"/>
    <lineage>
        <taxon>Bacteria</taxon>
        <taxon>Pseudomonadati</taxon>
        <taxon>Pseudomonadota</taxon>
        <taxon>Betaproteobacteria</taxon>
        <taxon>Burkholderiales</taxon>
        <taxon>Burkholderiaceae</taxon>
        <taxon>Caballeronia</taxon>
    </lineage>
</organism>
<dbReference type="SUPFAM" id="SSF51445">
    <property type="entry name" value="(Trans)glycosidases"/>
    <property type="match status" value="1"/>
</dbReference>
<reference evidence="1 2" key="1">
    <citation type="submission" date="2017-09" db="EMBL/GenBank/DDBJ databases">
        <authorList>
            <person name="Varghese N."/>
            <person name="Submissions S."/>
        </authorList>
    </citation>
    <scope>NUCLEOTIDE SEQUENCE [LARGE SCALE GENOMIC DNA]</scope>
    <source>
        <strain evidence="1 2">OK806</strain>
    </source>
</reference>